<dbReference type="PANTHER" id="PTHR43143">
    <property type="entry name" value="METALLOPHOSPHOESTERASE, CALCINEURIN SUPERFAMILY"/>
    <property type="match status" value="1"/>
</dbReference>
<dbReference type="RefSeq" id="WP_145360830.1">
    <property type="nucleotide sequence ID" value="NZ_CP036265.1"/>
</dbReference>
<feature type="compositionally biased region" description="Basic and acidic residues" evidence="1">
    <location>
        <begin position="21"/>
        <end position="33"/>
    </location>
</feature>
<feature type="domain" description="Calcineurin-like phosphoesterase" evidence="3">
    <location>
        <begin position="64"/>
        <end position="261"/>
    </location>
</feature>
<dbReference type="OrthoDB" id="235808at2"/>
<evidence type="ECO:0000256" key="2">
    <source>
        <dbReference type="SAM" id="SignalP"/>
    </source>
</evidence>
<dbReference type="KEGG" id="acaf:CA12_39660"/>
<dbReference type="Proteomes" id="UP000318741">
    <property type="component" value="Chromosome"/>
</dbReference>
<dbReference type="Gene3D" id="2.60.120.200">
    <property type="match status" value="1"/>
</dbReference>
<keyword evidence="2" id="KW-0732">Signal</keyword>
<dbReference type="Gene3D" id="3.60.21.10">
    <property type="match status" value="1"/>
</dbReference>
<dbReference type="InterPro" id="IPR004843">
    <property type="entry name" value="Calcineurin-like_PHP"/>
</dbReference>
<evidence type="ECO:0000313" key="4">
    <source>
        <dbReference type="EMBL" id="QDT17831.1"/>
    </source>
</evidence>
<name>A0A517PEM6_9PLAN</name>
<proteinExistence type="predicted"/>
<feature type="signal peptide" evidence="2">
    <location>
        <begin position="1"/>
        <end position="18"/>
    </location>
</feature>
<organism evidence="4 5">
    <name type="scientific">Alienimonas californiensis</name>
    <dbReference type="NCBI Taxonomy" id="2527989"/>
    <lineage>
        <taxon>Bacteria</taxon>
        <taxon>Pseudomonadati</taxon>
        <taxon>Planctomycetota</taxon>
        <taxon>Planctomycetia</taxon>
        <taxon>Planctomycetales</taxon>
        <taxon>Planctomycetaceae</taxon>
        <taxon>Alienimonas</taxon>
    </lineage>
</organism>
<evidence type="ECO:0000259" key="3">
    <source>
        <dbReference type="Pfam" id="PF00149"/>
    </source>
</evidence>
<dbReference type="InterPro" id="IPR029052">
    <property type="entry name" value="Metallo-depent_PP-like"/>
</dbReference>
<dbReference type="SUPFAM" id="SSF49899">
    <property type="entry name" value="Concanavalin A-like lectins/glucanases"/>
    <property type="match status" value="1"/>
</dbReference>
<protein>
    <submittedName>
        <fullName evidence="4">Calcineurin-like phosphoesterase</fullName>
    </submittedName>
</protein>
<accession>A0A517PEM6</accession>
<dbReference type="Pfam" id="PF00149">
    <property type="entry name" value="Metallophos"/>
    <property type="match status" value="1"/>
</dbReference>
<evidence type="ECO:0000256" key="1">
    <source>
        <dbReference type="SAM" id="MobiDB-lite"/>
    </source>
</evidence>
<reference evidence="4 5" key="1">
    <citation type="submission" date="2019-02" db="EMBL/GenBank/DDBJ databases">
        <title>Deep-cultivation of Planctomycetes and their phenomic and genomic characterization uncovers novel biology.</title>
        <authorList>
            <person name="Wiegand S."/>
            <person name="Jogler M."/>
            <person name="Boedeker C."/>
            <person name="Pinto D."/>
            <person name="Vollmers J."/>
            <person name="Rivas-Marin E."/>
            <person name="Kohn T."/>
            <person name="Peeters S.H."/>
            <person name="Heuer A."/>
            <person name="Rast P."/>
            <person name="Oberbeckmann S."/>
            <person name="Bunk B."/>
            <person name="Jeske O."/>
            <person name="Meyerdierks A."/>
            <person name="Storesund J.E."/>
            <person name="Kallscheuer N."/>
            <person name="Luecker S."/>
            <person name="Lage O.M."/>
            <person name="Pohl T."/>
            <person name="Merkel B.J."/>
            <person name="Hornburger P."/>
            <person name="Mueller R.-W."/>
            <person name="Bruemmer F."/>
            <person name="Labrenz M."/>
            <person name="Spormann A.M."/>
            <person name="Op den Camp H."/>
            <person name="Overmann J."/>
            <person name="Amann R."/>
            <person name="Jetten M.S.M."/>
            <person name="Mascher T."/>
            <person name="Medema M.H."/>
            <person name="Devos D.P."/>
            <person name="Kaster A.-K."/>
            <person name="Ovreas L."/>
            <person name="Rohde M."/>
            <person name="Galperin M.Y."/>
            <person name="Jogler C."/>
        </authorList>
    </citation>
    <scope>NUCLEOTIDE SEQUENCE [LARGE SCALE GENOMIC DNA]</scope>
    <source>
        <strain evidence="4 5">CA12</strain>
    </source>
</reference>
<dbReference type="EMBL" id="CP036265">
    <property type="protein sequence ID" value="QDT17831.1"/>
    <property type="molecule type" value="Genomic_DNA"/>
</dbReference>
<dbReference type="Pfam" id="PF13385">
    <property type="entry name" value="Laminin_G_3"/>
    <property type="match status" value="1"/>
</dbReference>
<dbReference type="SUPFAM" id="SSF56300">
    <property type="entry name" value="Metallo-dependent phosphatases"/>
    <property type="match status" value="1"/>
</dbReference>
<dbReference type="InterPro" id="IPR051918">
    <property type="entry name" value="STPP_CPPED1"/>
</dbReference>
<feature type="compositionally biased region" description="Polar residues" evidence="1">
    <location>
        <begin position="41"/>
        <end position="50"/>
    </location>
</feature>
<feature type="chain" id="PRO_5022243740" evidence="2">
    <location>
        <begin position="19"/>
        <end position="679"/>
    </location>
</feature>
<keyword evidence="5" id="KW-1185">Reference proteome</keyword>
<dbReference type="PANTHER" id="PTHR43143:SF1">
    <property type="entry name" value="SERINE_THREONINE-PROTEIN PHOSPHATASE CPPED1"/>
    <property type="match status" value="1"/>
</dbReference>
<feature type="region of interest" description="Disordered" evidence="1">
    <location>
        <begin position="20"/>
        <end position="53"/>
    </location>
</feature>
<gene>
    <name evidence="4" type="ORF">CA12_39660</name>
</gene>
<dbReference type="InterPro" id="IPR013320">
    <property type="entry name" value="ConA-like_dom_sf"/>
</dbReference>
<evidence type="ECO:0000313" key="5">
    <source>
        <dbReference type="Proteomes" id="UP000318741"/>
    </source>
</evidence>
<dbReference type="GO" id="GO:0016787">
    <property type="term" value="F:hydrolase activity"/>
    <property type="evidence" value="ECO:0007669"/>
    <property type="project" value="InterPro"/>
</dbReference>
<sequence precursor="true">MHCLTLALLLAAAPLALAHPPGEDGPHAHEHDAPAAAPDTVFTTRPNHGQQVVPPKEEGMFQFVIFGDRTGGEPEGIEVLKQAVQETNLLDPDLVMTVGDLIQGYNQTPEWMIQMKEYRGVMSGLNMPWFPVAGNHDVYWRGPGDPPPGEHEPQYEKHFGPLWYSFEHKDCGFLVLYSDEGDPVTGEKTFSKGSAQTMSPEQLAFVRQSLEQLKHCKHVFAFLHHPRWIGAGYTDGNWDEVHETLVAVGNVRAVFAGHIHRVRYEGVKDGIAYHALATTGGHLSGDAPVLGYVHHMHVVTVRDPDVPATAENHAGMTVAMLPVGAVADPRQYTPERLALLDAVRRVQLKRKSAPLTFGEEAVSGEYVATFANPTDTPIDVEIAPRGVEAGWRFAPDHRHATVAPGETAEFAFSYALRDDRLPESVPELVLNADVIDGDARVSLPTRTLPMDVALGGLSETFFTDAPDRGVQLDGGSAVRVADDAFRLPADGPFTLEFAYTPDAASLKGGRGLIAKTQQSEYAFFLNDGVPQFDVHLTAPGAGAGRYVTAVSPLKLEAGKTYRLAGVYDGSEVRLYLDGMPVAAVPGEGKRTLNDLPLYLGGDPGRDGELTRPVAGVLNDVRLSKTARYSEQYDPSAAPLTTDADTVLLLPLDRRVGPFFPGQGTDGVVGRAVGDVRFAE</sequence>
<dbReference type="AlphaFoldDB" id="A0A517PEM6"/>